<keyword evidence="7" id="KW-1185">Reference proteome</keyword>
<evidence type="ECO:0000313" key="7">
    <source>
        <dbReference type="Proteomes" id="UP001236806"/>
    </source>
</evidence>
<comment type="caution">
    <text evidence="6">The sequence shown here is derived from an EMBL/GenBank/DDBJ whole genome shotgun (WGS) entry which is preliminary data.</text>
</comment>
<keyword evidence="2" id="KW-0442">Lipid degradation</keyword>
<reference evidence="6 7" key="1">
    <citation type="submission" date="2023-07" db="EMBL/GenBank/DDBJ databases">
        <title>Comparative genomics of wheat-associated soil bacteria to identify genetic determinants of phenazine resistance.</title>
        <authorList>
            <person name="Mouncey N."/>
        </authorList>
    </citation>
    <scope>NUCLEOTIDE SEQUENCE [LARGE SCALE GENOMIC DNA]</scope>
    <source>
        <strain evidence="6 7">W1I3</strain>
    </source>
</reference>
<feature type="compositionally biased region" description="Low complexity" evidence="4">
    <location>
        <begin position="1"/>
        <end position="17"/>
    </location>
</feature>
<evidence type="ECO:0000256" key="2">
    <source>
        <dbReference type="ARBA" id="ARBA00022963"/>
    </source>
</evidence>
<proteinExistence type="predicted"/>
<dbReference type="RefSeq" id="WP_306638049.1">
    <property type="nucleotide sequence ID" value="NZ_JAUSXB010000001.1"/>
</dbReference>
<protein>
    <submittedName>
        <fullName evidence="6">NTE family protein</fullName>
    </submittedName>
</protein>
<sequence>MNSSSSSPLHSISTTASEPPGSGQDQPRADAAKQAHAACGRALVLGGGGSTGNAWLIGVVAGLYDAGLDVTTADLTIGTSAGSTAAAQIAGATPTELLAAILAAAPQQRPVPVGSDRGGVRTKPVVDHLERINKIIASSEDAADMRRRMGAAALDMEAASDGSWQTQWRATVASRLPNQDWPQRTVLITAVDARTGQPAVFDRCSGIDLADAVAASCSSGLPYRIGDNKYIDGGYRSNAENADLAAGYGRVLVLSPFGGRSLAPLDWGVQLAAQVDELRAYGSKVETIFPDSSAEHMFGANAMDFSLRPRAARAGFEQGKALAGQLAEFWR</sequence>
<accession>A0ABU0PPA0</accession>
<feature type="region of interest" description="Disordered" evidence="4">
    <location>
        <begin position="1"/>
        <end position="33"/>
    </location>
</feature>
<dbReference type="PANTHER" id="PTHR14226">
    <property type="entry name" value="NEUROPATHY TARGET ESTERASE/SWISS CHEESE D.MELANOGASTER"/>
    <property type="match status" value="1"/>
</dbReference>
<feature type="domain" description="PNPLA" evidence="5">
    <location>
        <begin position="43"/>
        <end position="238"/>
    </location>
</feature>
<dbReference type="PANTHER" id="PTHR14226:SF57">
    <property type="entry name" value="BLR7027 PROTEIN"/>
    <property type="match status" value="1"/>
</dbReference>
<keyword evidence="1" id="KW-0378">Hydrolase</keyword>
<dbReference type="Proteomes" id="UP001236806">
    <property type="component" value="Unassembled WGS sequence"/>
</dbReference>
<dbReference type="Pfam" id="PF01734">
    <property type="entry name" value="Patatin"/>
    <property type="match status" value="1"/>
</dbReference>
<evidence type="ECO:0000256" key="1">
    <source>
        <dbReference type="ARBA" id="ARBA00022801"/>
    </source>
</evidence>
<evidence type="ECO:0000259" key="5">
    <source>
        <dbReference type="Pfam" id="PF01734"/>
    </source>
</evidence>
<evidence type="ECO:0000313" key="6">
    <source>
        <dbReference type="EMBL" id="MDQ0675766.1"/>
    </source>
</evidence>
<dbReference type="InterPro" id="IPR050301">
    <property type="entry name" value="NTE"/>
</dbReference>
<dbReference type="SUPFAM" id="SSF52151">
    <property type="entry name" value="FabD/lysophospholipase-like"/>
    <property type="match status" value="1"/>
</dbReference>
<organism evidence="6 7">
    <name type="scientific">Pseudarthrobacter siccitolerans</name>
    <dbReference type="NCBI Taxonomy" id="861266"/>
    <lineage>
        <taxon>Bacteria</taxon>
        <taxon>Bacillati</taxon>
        <taxon>Actinomycetota</taxon>
        <taxon>Actinomycetes</taxon>
        <taxon>Micrococcales</taxon>
        <taxon>Micrococcaceae</taxon>
        <taxon>Pseudarthrobacter</taxon>
    </lineage>
</organism>
<evidence type="ECO:0000256" key="4">
    <source>
        <dbReference type="SAM" id="MobiDB-lite"/>
    </source>
</evidence>
<keyword evidence="3" id="KW-0443">Lipid metabolism</keyword>
<dbReference type="InterPro" id="IPR016035">
    <property type="entry name" value="Acyl_Trfase/lysoPLipase"/>
</dbReference>
<name>A0ABU0PPA0_9MICC</name>
<dbReference type="EMBL" id="JAUSXB010000001">
    <property type="protein sequence ID" value="MDQ0675766.1"/>
    <property type="molecule type" value="Genomic_DNA"/>
</dbReference>
<evidence type="ECO:0000256" key="3">
    <source>
        <dbReference type="ARBA" id="ARBA00023098"/>
    </source>
</evidence>
<gene>
    <name evidence="6" type="ORF">QFZ36_003327</name>
</gene>
<dbReference type="Gene3D" id="3.40.1090.10">
    <property type="entry name" value="Cytosolic phospholipase A2 catalytic domain"/>
    <property type="match status" value="2"/>
</dbReference>
<dbReference type="InterPro" id="IPR002641">
    <property type="entry name" value="PNPLA_dom"/>
</dbReference>